<proteinExistence type="predicted"/>
<dbReference type="Proteomes" id="UP000682403">
    <property type="component" value="Unassembled WGS sequence"/>
</dbReference>
<reference evidence="10 11" key="1">
    <citation type="submission" date="2021-04" db="EMBL/GenBank/DDBJ databases">
        <title>Metabacillus sp. strain KIGAM252 whole genome sequence.</title>
        <authorList>
            <person name="Seo M.-J."/>
            <person name="Cho E.-S."/>
            <person name="Hwang C.Y."/>
            <person name="Yoon D.J."/>
        </authorList>
    </citation>
    <scope>NUCLEOTIDE SEQUENCE [LARGE SCALE GENOMIC DNA]</scope>
    <source>
        <strain evidence="10 11">KIGAM252</strain>
    </source>
</reference>
<comment type="caution">
    <text evidence="10">The sequence shown here is derived from an EMBL/GenBank/DDBJ whole genome shotgun (WGS) entry which is preliminary data.</text>
</comment>
<feature type="domain" description="ABC transmembrane type-1" evidence="9">
    <location>
        <begin position="16"/>
        <end position="298"/>
    </location>
</feature>
<dbReference type="InterPro" id="IPR027417">
    <property type="entry name" value="P-loop_NTPase"/>
</dbReference>
<dbReference type="SUPFAM" id="SSF52540">
    <property type="entry name" value="P-loop containing nucleoside triphosphate hydrolases"/>
    <property type="match status" value="1"/>
</dbReference>
<evidence type="ECO:0000259" key="9">
    <source>
        <dbReference type="PROSITE" id="PS50929"/>
    </source>
</evidence>
<organism evidence="10 11">
    <name type="scientific">Metabacillus flavus</name>
    <dbReference type="NCBI Taxonomy" id="2823519"/>
    <lineage>
        <taxon>Bacteria</taxon>
        <taxon>Bacillati</taxon>
        <taxon>Bacillota</taxon>
        <taxon>Bacilli</taxon>
        <taxon>Bacillales</taxon>
        <taxon>Bacillaceae</taxon>
        <taxon>Metabacillus</taxon>
    </lineage>
</organism>
<dbReference type="PANTHER" id="PTHR24221">
    <property type="entry name" value="ATP-BINDING CASSETTE SUB-FAMILY B"/>
    <property type="match status" value="1"/>
</dbReference>
<dbReference type="PROSITE" id="PS50893">
    <property type="entry name" value="ABC_TRANSPORTER_2"/>
    <property type="match status" value="1"/>
</dbReference>
<dbReference type="Gene3D" id="1.20.1560.10">
    <property type="entry name" value="ABC transporter type 1, transmembrane domain"/>
    <property type="match status" value="1"/>
</dbReference>
<evidence type="ECO:0000256" key="5">
    <source>
        <dbReference type="ARBA" id="ARBA00022989"/>
    </source>
</evidence>
<keyword evidence="11" id="KW-1185">Reference proteome</keyword>
<feature type="transmembrane region" description="Helical" evidence="7">
    <location>
        <begin position="134"/>
        <end position="151"/>
    </location>
</feature>
<dbReference type="InterPro" id="IPR039421">
    <property type="entry name" value="Type_1_exporter"/>
</dbReference>
<dbReference type="Pfam" id="PF00664">
    <property type="entry name" value="ABC_membrane"/>
    <property type="match status" value="1"/>
</dbReference>
<keyword evidence="4" id="KW-0067">ATP-binding</keyword>
<comment type="subcellular location">
    <subcellularLocation>
        <location evidence="1">Cell membrane</location>
        <topology evidence="1">Multi-pass membrane protein</topology>
    </subcellularLocation>
</comment>
<dbReference type="InterPro" id="IPR003439">
    <property type="entry name" value="ABC_transporter-like_ATP-bd"/>
</dbReference>
<feature type="transmembrane region" description="Helical" evidence="7">
    <location>
        <begin position="157"/>
        <end position="177"/>
    </location>
</feature>
<dbReference type="PROSITE" id="PS50929">
    <property type="entry name" value="ABC_TM1F"/>
    <property type="match status" value="1"/>
</dbReference>
<dbReference type="SMART" id="SM00382">
    <property type="entry name" value="AAA"/>
    <property type="match status" value="1"/>
</dbReference>
<dbReference type="Gene3D" id="3.40.50.300">
    <property type="entry name" value="P-loop containing nucleotide triphosphate hydrolases"/>
    <property type="match status" value="1"/>
</dbReference>
<evidence type="ECO:0000256" key="3">
    <source>
        <dbReference type="ARBA" id="ARBA00022741"/>
    </source>
</evidence>
<keyword evidence="3" id="KW-0547">Nucleotide-binding</keyword>
<dbReference type="PANTHER" id="PTHR24221:SF614">
    <property type="entry name" value="GLUTATHIONE_L-CYSTEINE TRANSPORT SYSTEM ATP-BINDING_PERMEASE PROTEIN CYDC"/>
    <property type="match status" value="1"/>
</dbReference>
<dbReference type="CDD" id="cd18584">
    <property type="entry name" value="ABC_6TM_AarD_CydD"/>
    <property type="match status" value="1"/>
</dbReference>
<evidence type="ECO:0000256" key="1">
    <source>
        <dbReference type="ARBA" id="ARBA00004651"/>
    </source>
</evidence>
<dbReference type="NCBIfam" id="TIGR02857">
    <property type="entry name" value="CydD"/>
    <property type="match status" value="1"/>
</dbReference>
<evidence type="ECO:0000313" key="10">
    <source>
        <dbReference type="EMBL" id="MBS2971001.1"/>
    </source>
</evidence>
<feature type="domain" description="ABC transporter" evidence="8">
    <location>
        <begin position="331"/>
        <end position="564"/>
    </location>
</feature>
<protein>
    <submittedName>
        <fullName evidence="10">Thiol reductant ABC exporter subunit CydD</fullName>
    </submittedName>
</protein>
<feature type="transmembrane region" description="Helical" evidence="7">
    <location>
        <begin position="12"/>
        <end position="31"/>
    </location>
</feature>
<dbReference type="SUPFAM" id="SSF90123">
    <property type="entry name" value="ABC transporter transmembrane region"/>
    <property type="match status" value="1"/>
</dbReference>
<dbReference type="Pfam" id="PF00005">
    <property type="entry name" value="ABC_tran"/>
    <property type="match status" value="1"/>
</dbReference>
<dbReference type="InterPro" id="IPR036640">
    <property type="entry name" value="ABC1_TM_sf"/>
</dbReference>
<keyword evidence="5 7" id="KW-1133">Transmembrane helix</keyword>
<keyword evidence="2 7" id="KW-0812">Transmembrane</keyword>
<dbReference type="EMBL" id="JAGVRK010000001">
    <property type="protein sequence ID" value="MBS2971001.1"/>
    <property type="molecule type" value="Genomic_DNA"/>
</dbReference>
<dbReference type="InterPro" id="IPR017871">
    <property type="entry name" value="ABC_transporter-like_CS"/>
</dbReference>
<feature type="transmembrane region" description="Helical" evidence="7">
    <location>
        <begin position="235"/>
        <end position="260"/>
    </location>
</feature>
<accession>A0ABS5LK66</accession>
<feature type="transmembrane region" description="Helical" evidence="7">
    <location>
        <begin position="51"/>
        <end position="69"/>
    </location>
</feature>
<dbReference type="InterPro" id="IPR011527">
    <property type="entry name" value="ABC1_TM_dom"/>
</dbReference>
<evidence type="ECO:0000256" key="4">
    <source>
        <dbReference type="ARBA" id="ARBA00022840"/>
    </source>
</evidence>
<dbReference type="InterPro" id="IPR014216">
    <property type="entry name" value="ABC_transptr_CydD"/>
</dbReference>
<dbReference type="PROSITE" id="PS00211">
    <property type="entry name" value="ABC_TRANSPORTER_1"/>
    <property type="match status" value="1"/>
</dbReference>
<evidence type="ECO:0000256" key="7">
    <source>
        <dbReference type="SAM" id="Phobius"/>
    </source>
</evidence>
<evidence type="ECO:0000259" key="8">
    <source>
        <dbReference type="PROSITE" id="PS50893"/>
    </source>
</evidence>
<evidence type="ECO:0000256" key="2">
    <source>
        <dbReference type="ARBA" id="ARBA00022692"/>
    </source>
</evidence>
<dbReference type="InterPro" id="IPR003593">
    <property type="entry name" value="AAA+_ATPase"/>
</dbReference>
<evidence type="ECO:0000256" key="6">
    <source>
        <dbReference type="ARBA" id="ARBA00023136"/>
    </source>
</evidence>
<evidence type="ECO:0000313" key="11">
    <source>
        <dbReference type="Proteomes" id="UP000682403"/>
    </source>
</evidence>
<dbReference type="RefSeq" id="WP_211561819.1">
    <property type="nucleotide sequence ID" value="NZ_JAGVRK010000001.1"/>
</dbReference>
<name>A0ABS5LK66_9BACI</name>
<keyword evidence="6 7" id="KW-0472">Membrane</keyword>
<sequence length="571" mass="63149">MGKDLLQYRGVRRVLAGLGFMTVVQSAAIILQAVMLAESAVRLFNGKMDRSFMQAAALFFLALALRHLMGALKQKKAQRFAQETGASMRKKVLDKLFLLGPRFAAKAGTGHTVTLVAEGVAQLRSYLELFLPKMMNMAVITPAVLLYVFFIDRTSAVILAVTFPILIVFMIILGLAAKGKADRQWSTYRVLSNHFTDSLRGLETLKYLGLSQSHTMNIKGVSERYRKATLSTLKVAFLSSFALDFFTMLSIATVAVFLGLRLIEGDMMLGPALTALILAPEFFLPVREAGSDYHATLNGQEAGKTMKMLLDEQEFKPQAAEIHTWNENSTLELENVSIRHDEHGPGGLKHIHLSAMGYQKIGIVGESGSGKSTLIDILGGFLEPSEGTASLDGTVVSHLQLPGWQKQLLYIPQHPYIFADTLAENIRFYHPEASMSEVKEAAEKAGLSDLEEAIGFDAMIGEGGRNLSGGQSQRVALARAFLENRPILLLDEPASHLDVETEFYLKQTMTALFKNKLVFLATHRLHWMQEMDLVMVIKDGEIAETGTHQELMEAKGEYYKLVSIQWGEQVS</sequence>
<gene>
    <name evidence="10" type="primary">cydD</name>
    <name evidence="10" type="ORF">J9317_19850</name>
</gene>